<evidence type="ECO:0000259" key="3">
    <source>
        <dbReference type="Pfam" id="PF05368"/>
    </source>
</evidence>
<dbReference type="AlphaFoldDB" id="A0A9P4P477"/>
<evidence type="ECO:0000313" key="5">
    <source>
        <dbReference type="Proteomes" id="UP000800235"/>
    </source>
</evidence>
<keyword evidence="5" id="KW-1185">Reference proteome</keyword>
<organism evidence="4 5">
    <name type="scientific">Tothia fuscella</name>
    <dbReference type="NCBI Taxonomy" id="1048955"/>
    <lineage>
        <taxon>Eukaryota</taxon>
        <taxon>Fungi</taxon>
        <taxon>Dikarya</taxon>
        <taxon>Ascomycota</taxon>
        <taxon>Pezizomycotina</taxon>
        <taxon>Dothideomycetes</taxon>
        <taxon>Pleosporomycetidae</taxon>
        <taxon>Venturiales</taxon>
        <taxon>Cylindrosympodiaceae</taxon>
        <taxon>Tothia</taxon>
    </lineage>
</organism>
<sequence>MTDIKTVAIIGASGNIGTAILSALQKTNLKITIITRPDSNSKFDSSIPVIKVDYNLPSLTKAFQNQDAILSCVKISAVPLEKIFIDAAVAAGVKWFFPSEYGHPLSKEVLELSPTSGVKVESIEYLRKMEGRGLRWVGVTTGLFLDWGLTYAFLDINLKSLTTNLWDNGTIPFTVTNTTTIGKAIATLLTNSSARETAKNKSIHISTATTTQSELLKFARKYTTDGHGEKWTMNQVDGAQLVVDAQKGLVSGNAIIQGIALTKGLSSFGDEAAKWNSLLGLEDGESVEETVMRVVGEVNGKI</sequence>
<dbReference type="PANTHER" id="PTHR47706">
    <property type="entry name" value="NMRA-LIKE FAMILY PROTEIN"/>
    <property type="match status" value="1"/>
</dbReference>
<evidence type="ECO:0000256" key="2">
    <source>
        <dbReference type="ARBA" id="ARBA00023002"/>
    </source>
</evidence>
<gene>
    <name evidence="4" type="ORF">EJ08DRAFT_685100</name>
</gene>
<dbReference type="Gene3D" id="3.40.50.720">
    <property type="entry name" value="NAD(P)-binding Rossmann-like Domain"/>
    <property type="match status" value="1"/>
</dbReference>
<evidence type="ECO:0000256" key="1">
    <source>
        <dbReference type="ARBA" id="ARBA00022857"/>
    </source>
</evidence>
<dbReference type="EMBL" id="MU007011">
    <property type="protein sequence ID" value="KAF2436256.1"/>
    <property type="molecule type" value="Genomic_DNA"/>
</dbReference>
<dbReference type="InterPro" id="IPR045312">
    <property type="entry name" value="PCBER-like"/>
</dbReference>
<keyword evidence="1" id="KW-0521">NADP</keyword>
<evidence type="ECO:0000313" key="4">
    <source>
        <dbReference type="EMBL" id="KAF2436256.1"/>
    </source>
</evidence>
<keyword evidence="2" id="KW-0560">Oxidoreductase</keyword>
<dbReference type="CDD" id="cd05259">
    <property type="entry name" value="PCBER_SDR_a"/>
    <property type="match status" value="1"/>
</dbReference>
<feature type="domain" description="NmrA-like" evidence="3">
    <location>
        <begin position="5"/>
        <end position="222"/>
    </location>
</feature>
<dbReference type="PANTHER" id="PTHR47706:SF9">
    <property type="entry name" value="NMRA-LIKE DOMAIN-CONTAINING PROTEIN-RELATED"/>
    <property type="match status" value="1"/>
</dbReference>
<dbReference type="InterPro" id="IPR051609">
    <property type="entry name" value="NmrA/Isoflavone_reductase-like"/>
</dbReference>
<accession>A0A9P4P477</accession>
<dbReference type="GO" id="GO:0016491">
    <property type="term" value="F:oxidoreductase activity"/>
    <property type="evidence" value="ECO:0007669"/>
    <property type="project" value="UniProtKB-KW"/>
</dbReference>
<dbReference type="InterPro" id="IPR036291">
    <property type="entry name" value="NAD(P)-bd_dom_sf"/>
</dbReference>
<protein>
    <submittedName>
        <fullName evidence="4">NAD(P)-binding protein</fullName>
    </submittedName>
</protein>
<dbReference type="InterPro" id="IPR008030">
    <property type="entry name" value="NmrA-like"/>
</dbReference>
<comment type="caution">
    <text evidence="4">The sequence shown here is derived from an EMBL/GenBank/DDBJ whole genome shotgun (WGS) entry which is preliminary data.</text>
</comment>
<proteinExistence type="predicted"/>
<dbReference type="OrthoDB" id="9984533at2759"/>
<dbReference type="Pfam" id="PF05368">
    <property type="entry name" value="NmrA"/>
    <property type="match status" value="1"/>
</dbReference>
<dbReference type="Proteomes" id="UP000800235">
    <property type="component" value="Unassembled WGS sequence"/>
</dbReference>
<name>A0A9P4P477_9PEZI</name>
<dbReference type="SUPFAM" id="SSF51735">
    <property type="entry name" value="NAD(P)-binding Rossmann-fold domains"/>
    <property type="match status" value="1"/>
</dbReference>
<reference evidence="4" key="1">
    <citation type="journal article" date="2020" name="Stud. Mycol.">
        <title>101 Dothideomycetes genomes: a test case for predicting lifestyles and emergence of pathogens.</title>
        <authorList>
            <person name="Haridas S."/>
            <person name="Albert R."/>
            <person name="Binder M."/>
            <person name="Bloem J."/>
            <person name="Labutti K."/>
            <person name="Salamov A."/>
            <person name="Andreopoulos B."/>
            <person name="Baker S."/>
            <person name="Barry K."/>
            <person name="Bills G."/>
            <person name="Bluhm B."/>
            <person name="Cannon C."/>
            <person name="Castanera R."/>
            <person name="Culley D."/>
            <person name="Daum C."/>
            <person name="Ezra D."/>
            <person name="Gonzalez J."/>
            <person name="Henrissat B."/>
            <person name="Kuo A."/>
            <person name="Liang C."/>
            <person name="Lipzen A."/>
            <person name="Lutzoni F."/>
            <person name="Magnuson J."/>
            <person name="Mondo S."/>
            <person name="Nolan M."/>
            <person name="Ohm R."/>
            <person name="Pangilinan J."/>
            <person name="Park H.-J."/>
            <person name="Ramirez L."/>
            <person name="Alfaro M."/>
            <person name="Sun H."/>
            <person name="Tritt A."/>
            <person name="Yoshinaga Y."/>
            <person name="Zwiers L.-H."/>
            <person name="Turgeon B."/>
            <person name="Goodwin S."/>
            <person name="Spatafora J."/>
            <person name="Crous P."/>
            <person name="Grigoriev I."/>
        </authorList>
    </citation>
    <scope>NUCLEOTIDE SEQUENCE</scope>
    <source>
        <strain evidence="4">CBS 130266</strain>
    </source>
</reference>